<feature type="region of interest" description="Disordered" evidence="2">
    <location>
        <begin position="467"/>
        <end position="490"/>
    </location>
</feature>
<dbReference type="GO" id="GO:0016358">
    <property type="term" value="P:dendrite development"/>
    <property type="evidence" value="ECO:0007669"/>
    <property type="project" value="TreeGrafter"/>
</dbReference>
<reference evidence="4" key="1">
    <citation type="submission" date="2016-11" db="UniProtKB">
        <authorList>
            <consortium name="WormBaseParasite"/>
        </authorList>
    </citation>
    <scope>IDENTIFICATION</scope>
    <source>
        <strain evidence="4">pt0022</strain>
    </source>
</reference>
<dbReference type="Pfam" id="PF25281">
    <property type="entry name" value="MBL_MAP1B"/>
    <property type="match status" value="1"/>
</dbReference>
<dbReference type="GO" id="GO:0005874">
    <property type="term" value="C:microtubule"/>
    <property type="evidence" value="ECO:0007669"/>
    <property type="project" value="InterPro"/>
</dbReference>
<sequence>MDDGLSQRRENDRITEGSSIRRRENNDNDNNNNNIRSINNNNNNNANADLVQLLPAGHSVGSIRTRHPLMYIFSGGNEDAAFFSVNGFSILLDGGDQQVVPYWNLIRNYDKISAAVVTRVSPKCLQGISAILMRKCLQECHPNFGSLICNLPPPSIANGDGEASKVLRAMHEGLRAEGLKPIEAFVSTKLEAVIGEGALRMIVLNPERSSKDLASLVSALKTDENIEKFAALTSLALLLVWHPSDHTLPVSRILITGSCPLEKLYASLEKLKNEEYLRYPQFTQAMKEKPSSARPGKIIRKPTPTKNPPSLSLSRPASLQTTPNEPLKKVVRQSLAAGAPSRPVAGAKRPIMESAKTSAVGNNKSHTPETKTAAKPGKSRPNDAKKNATLEVKPKEKEIGKRKLADKVGIKTSLSKVKAENSDSVSTDIQPAEVLQNSAASINLPSLSNPQNAVSPQLRQPFEVKHSPDMENKTPISPESPQMPETPTDPQVPDDNGLLDGIEEPMQVRKISMDFSGDDKNFIGNFMKEPVVGTAGEGFDLINSALPSQDTPLLDSTPMTPSAPSFATVDMVDNSSDVSAPKEKIAHYDDEISKTTTHNGEATRKENLQDLFGDITPFMAGLVTGIVDDSSTLEKLSPSNDDEFEMSKSSTTPLSSNELNNGTLEYVQDDKHEKMISNEETEKAQMSSNIKREAFPARNDGSGDSVTAQPDTALDEVIDSLAEASEMVDNARKTTSELERHVQDLTTQVINNAQSATETAIPGCMEQLNVRDILDGQFTNITHDINDNANALADQNIYEEKRAEEMYLPPMTSAARTRAKPVVNGVKTKPKLSQPLYFDIVFVPHHGAHPILKDEETAKAFVTSIRSRRYVLSGKDSIRTHFIDGLIAGKAAWNKPELEVDVLPTHDSGELTLYSHEKANEIAEAGISLRCSVERCTLRLSSGGTDDICAAFKFEM</sequence>
<accession>A0A1I8ETB6</accession>
<name>A0A1I8ETB6_WUCBA</name>
<feature type="compositionally biased region" description="Low complexity" evidence="2">
    <location>
        <begin position="308"/>
        <end position="319"/>
    </location>
</feature>
<dbReference type="GO" id="GO:0030425">
    <property type="term" value="C:dendrite"/>
    <property type="evidence" value="ECO:0007669"/>
    <property type="project" value="TreeGrafter"/>
</dbReference>
<dbReference type="InterPro" id="IPR057480">
    <property type="entry name" value="MAP1A/B/S-like_MBL"/>
</dbReference>
<dbReference type="GO" id="GO:0005829">
    <property type="term" value="C:cytosol"/>
    <property type="evidence" value="ECO:0007669"/>
    <property type="project" value="TreeGrafter"/>
</dbReference>
<dbReference type="PANTHER" id="PTHR13843:SF12">
    <property type="entry name" value="ATPASE F1_V1_A1 COMPLEX ALPHA_BETA SUBUNIT NUCLEOTIDE-BINDING DOMAIN-CONTAINING PROTEIN"/>
    <property type="match status" value="1"/>
</dbReference>
<feature type="coiled-coil region" evidence="1">
    <location>
        <begin position="714"/>
        <end position="748"/>
    </location>
</feature>
<feature type="region of interest" description="Disordered" evidence="2">
    <location>
        <begin position="633"/>
        <end position="660"/>
    </location>
</feature>
<dbReference type="STRING" id="6293.A0A1I8ETB6"/>
<organism evidence="4">
    <name type="scientific">Wuchereria bancrofti</name>
    <dbReference type="NCBI Taxonomy" id="6293"/>
    <lineage>
        <taxon>Eukaryota</taxon>
        <taxon>Metazoa</taxon>
        <taxon>Ecdysozoa</taxon>
        <taxon>Nematoda</taxon>
        <taxon>Chromadorea</taxon>
        <taxon>Rhabditida</taxon>
        <taxon>Spirurina</taxon>
        <taxon>Spiruromorpha</taxon>
        <taxon>Filarioidea</taxon>
        <taxon>Onchocercidae</taxon>
        <taxon>Wuchereria</taxon>
    </lineage>
</organism>
<evidence type="ECO:0000313" key="4">
    <source>
        <dbReference type="WBParaSite" id="maker-PairedContig_4922-snap-gene-0.2-mRNA-1"/>
    </source>
</evidence>
<feature type="compositionally biased region" description="Low complexity" evidence="2">
    <location>
        <begin position="28"/>
        <end position="41"/>
    </location>
</feature>
<feature type="region of interest" description="Disordered" evidence="2">
    <location>
        <begin position="285"/>
        <end position="404"/>
    </location>
</feature>
<feature type="region of interest" description="Disordered" evidence="2">
    <location>
        <begin position="1"/>
        <end position="41"/>
    </location>
</feature>
<feature type="compositionally biased region" description="Basic and acidic residues" evidence="2">
    <location>
        <begin position="1"/>
        <end position="26"/>
    </location>
</feature>
<dbReference type="GO" id="GO:0005875">
    <property type="term" value="C:microtubule associated complex"/>
    <property type="evidence" value="ECO:0007669"/>
    <property type="project" value="TreeGrafter"/>
</dbReference>
<feature type="domain" description="Microtubule-associated protein 1A/B/S-like MBL-like" evidence="3">
    <location>
        <begin position="51"/>
        <end position="284"/>
    </location>
</feature>
<feature type="compositionally biased region" description="Polar residues" evidence="2">
    <location>
        <begin position="474"/>
        <end position="489"/>
    </location>
</feature>
<feature type="compositionally biased region" description="Basic and acidic residues" evidence="2">
    <location>
        <begin position="380"/>
        <end position="404"/>
    </location>
</feature>
<dbReference type="InterPro" id="IPR026074">
    <property type="entry name" value="MAP1"/>
</dbReference>
<dbReference type="WBParaSite" id="maker-PairedContig_4922-snap-gene-0.2-mRNA-1">
    <property type="protein sequence ID" value="maker-PairedContig_4922-snap-gene-0.2-mRNA-1"/>
    <property type="gene ID" value="maker-PairedContig_4922-snap-gene-0.2"/>
</dbReference>
<evidence type="ECO:0000259" key="3">
    <source>
        <dbReference type="Pfam" id="PF25281"/>
    </source>
</evidence>
<proteinExistence type="predicted"/>
<dbReference type="PANTHER" id="PTHR13843">
    <property type="entry name" value="MICROTUBULE-ASSOCIATED PROTEIN"/>
    <property type="match status" value="1"/>
</dbReference>
<dbReference type="GO" id="GO:0045202">
    <property type="term" value="C:synapse"/>
    <property type="evidence" value="ECO:0007669"/>
    <property type="project" value="TreeGrafter"/>
</dbReference>
<feature type="compositionally biased region" description="Polar residues" evidence="2">
    <location>
        <begin position="647"/>
        <end position="660"/>
    </location>
</feature>
<protein>
    <recommendedName>
        <fullName evidence="3">Microtubule-associated protein 1A/B/S-like MBL-like domain-containing protein</fullName>
    </recommendedName>
</protein>
<evidence type="ECO:0000256" key="2">
    <source>
        <dbReference type="SAM" id="MobiDB-lite"/>
    </source>
</evidence>
<dbReference type="GO" id="GO:0000226">
    <property type="term" value="P:microtubule cytoskeleton organization"/>
    <property type="evidence" value="ECO:0007669"/>
    <property type="project" value="InterPro"/>
</dbReference>
<evidence type="ECO:0000256" key="1">
    <source>
        <dbReference type="SAM" id="Coils"/>
    </source>
</evidence>
<feature type="compositionally biased region" description="Polar residues" evidence="2">
    <location>
        <begin position="355"/>
        <end position="365"/>
    </location>
</feature>
<keyword evidence="1" id="KW-0175">Coiled coil</keyword>
<dbReference type="GO" id="GO:0008017">
    <property type="term" value="F:microtubule binding"/>
    <property type="evidence" value="ECO:0007669"/>
    <property type="project" value="InterPro"/>
</dbReference>
<dbReference type="GO" id="GO:0031114">
    <property type="term" value="P:regulation of microtubule depolymerization"/>
    <property type="evidence" value="ECO:0007669"/>
    <property type="project" value="TreeGrafter"/>
</dbReference>
<dbReference type="GO" id="GO:0007409">
    <property type="term" value="P:axonogenesis"/>
    <property type="evidence" value="ECO:0007669"/>
    <property type="project" value="TreeGrafter"/>
</dbReference>
<dbReference type="AlphaFoldDB" id="A0A1I8ETB6"/>
<dbReference type="GO" id="GO:0003779">
    <property type="term" value="F:actin binding"/>
    <property type="evidence" value="ECO:0007669"/>
    <property type="project" value="TreeGrafter"/>
</dbReference>
<dbReference type="GO" id="GO:0043025">
    <property type="term" value="C:neuronal cell body"/>
    <property type="evidence" value="ECO:0007669"/>
    <property type="project" value="TreeGrafter"/>
</dbReference>